<sequence>MATIFWDSQGVIFVDYLEKGKTVTGPYYAELLGRFDAELRKKRPHLVKKKVLFHHENAPAHTCAVATAKLVELGYEVVPHPAYSPYLAPSDFFLFPNLKK</sequence>
<evidence type="ECO:0000313" key="1">
    <source>
        <dbReference type="EMBL" id="JAP82414.1"/>
    </source>
</evidence>
<dbReference type="PANTHER" id="PTHR46060:SF1">
    <property type="entry name" value="MARINER MOS1 TRANSPOSASE-LIKE PROTEIN"/>
    <property type="match status" value="1"/>
</dbReference>
<reference evidence="1" key="1">
    <citation type="journal article" date="2016" name="Ticks Tick Borne Dis.">
        <title>De novo assembly and annotation of the salivary gland transcriptome of Rhipicephalus appendiculatus male and female ticks during blood feeding.</title>
        <authorList>
            <person name="de Castro M.H."/>
            <person name="de Klerk D."/>
            <person name="Pienaar R."/>
            <person name="Latif A.A."/>
            <person name="Rees D.J."/>
            <person name="Mans B.J."/>
        </authorList>
    </citation>
    <scope>NUCLEOTIDE SEQUENCE</scope>
    <source>
        <tissue evidence="1">Salivary glands</tissue>
    </source>
</reference>
<dbReference type="EMBL" id="GEDV01006143">
    <property type="protein sequence ID" value="JAP82414.1"/>
    <property type="molecule type" value="Transcribed_RNA"/>
</dbReference>
<dbReference type="AlphaFoldDB" id="A0A131YT73"/>
<dbReference type="GO" id="GO:0003676">
    <property type="term" value="F:nucleic acid binding"/>
    <property type="evidence" value="ECO:0007669"/>
    <property type="project" value="InterPro"/>
</dbReference>
<protein>
    <submittedName>
        <fullName evidence="1">Transposase</fullName>
    </submittedName>
</protein>
<dbReference type="Pfam" id="PF01359">
    <property type="entry name" value="Transposase_1"/>
    <property type="match status" value="1"/>
</dbReference>
<proteinExistence type="predicted"/>
<dbReference type="InterPro" id="IPR052709">
    <property type="entry name" value="Transposase-MT_Hybrid"/>
</dbReference>
<organism evidence="1">
    <name type="scientific">Rhipicephalus appendiculatus</name>
    <name type="common">Brown ear tick</name>
    <dbReference type="NCBI Taxonomy" id="34631"/>
    <lineage>
        <taxon>Eukaryota</taxon>
        <taxon>Metazoa</taxon>
        <taxon>Ecdysozoa</taxon>
        <taxon>Arthropoda</taxon>
        <taxon>Chelicerata</taxon>
        <taxon>Arachnida</taxon>
        <taxon>Acari</taxon>
        <taxon>Parasitiformes</taxon>
        <taxon>Ixodida</taxon>
        <taxon>Ixodoidea</taxon>
        <taxon>Ixodidae</taxon>
        <taxon>Rhipicephalinae</taxon>
        <taxon>Rhipicephalus</taxon>
        <taxon>Rhipicephalus</taxon>
    </lineage>
</organism>
<dbReference type="PANTHER" id="PTHR46060">
    <property type="entry name" value="MARINER MOS1 TRANSPOSASE-LIKE PROTEIN"/>
    <property type="match status" value="1"/>
</dbReference>
<dbReference type="InterPro" id="IPR001888">
    <property type="entry name" value="Transposase_1"/>
</dbReference>
<name>A0A131YT73_RHIAP</name>
<dbReference type="Gene3D" id="3.30.420.10">
    <property type="entry name" value="Ribonuclease H-like superfamily/Ribonuclease H"/>
    <property type="match status" value="1"/>
</dbReference>
<accession>A0A131YT73</accession>
<dbReference type="InterPro" id="IPR036397">
    <property type="entry name" value="RNaseH_sf"/>
</dbReference>